<evidence type="ECO:0000256" key="1">
    <source>
        <dbReference type="ARBA" id="ARBA00001231"/>
    </source>
</evidence>
<reference evidence="10 11" key="1">
    <citation type="submission" date="2020-07" db="EMBL/GenBank/DDBJ databases">
        <title>Sequencing the genomes of 1000 actinobacteria strains.</title>
        <authorList>
            <person name="Klenk H.-P."/>
        </authorList>
    </citation>
    <scope>NUCLEOTIDE SEQUENCE [LARGE SCALE GENOMIC DNA]</scope>
    <source>
        <strain evidence="10 11">DSM 18448</strain>
    </source>
</reference>
<dbReference type="GO" id="GO:0030203">
    <property type="term" value="P:glycosaminoglycan metabolic process"/>
    <property type="evidence" value="ECO:0007669"/>
    <property type="project" value="TreeGrafter"/>
</dbReference>
<dbReference type="SUPFAM" id="SSF55545">
    <property type="entry name" value="beta-N-acetylhexosaminidase-like domain"/>
    <property type="match status" value="1"/>
</dbReference>
<evidence type="ECO:0000256" key="5">
    <source>
        <dbReference type="ARBA" id="ARBA00023295"/>
    </source>
</evidence>
<dbReference type="GO" id="GO:0004563">
    <property type="term" value="F:beta-N-acetylhexosaminidase activity"/>
    <property type="evidence" value="ECO:0007669"/>
    <property type="project" value="UniProtKB-EC"/>
</dbReference>
<dbReference type="CDD" id="cd06563">
    <property type="entry name" value="GH20_chitobiase-like"/>
    <property type="match status" value="1"/>
</dbReference>
<sequence>MIPWPTSYLPGQGSFTLDDATVVEGPPALSEIWRTDLGALAARTPATGDGCSRVDLDLDAGLPAEGYHLEVRPEVVRIRGGSPAGVFYAVQTLRQLLPPDSLRRAAVGPALTTVPCCVVEDAPAHGWRGGLLDVARHFVPKEFVLRYVDLLALHKLNVLQLHLTDNDGWRFESRKYPRLTEVGGWRPETRWVWEESGDGTPHGGFYSRADLAEIVAYAASRFVTIVPEIEMPAHTFAAIAAYPELGNDPDLAPQTCVPSTGHDVVNVEESTVTVFTDVLAEVLEVFPSPFVHIGGDECPKEPWRNSPRAQARMRELGLADEDALQSWFVRRMDDWLSAHGRRLVGWDEILEGGLASGATVMSWRGESGGVTAARAGHDVVMAPTDPTYFDYYQSDQDDEPLTIGGLNTLESVYAYEPVPAELTGPEAKHVLGAQFQLWGEFQPNGASVEYMTFPRACAFAEAVWRERRTRSYEEFRDRLVAHLPRLDALGVNYRPLDGPRPWQRGGRGRFNRPSQPQMVD</sequence>
<dbReference type="GO" id="GO:0005975">
    <property type="term" value="P:carbohydrate metabolic process"/>
    <property type="evidence" value="ECO:0007669"/>
    <property type="project" value="InterPro"/>
</dbReference>
<evidence type="ECO:0000256" key="2">
    <source>
        <dbReference type="ARBA" id="ARBA00006285"/>
    </source>
</evidence>
<feature type="region of interest" description="Disordered" evidence="7">
    <location>
        <begin position="497"/>
        <end position="520"/>
    </location>
</feature>
<dbReference type="InterPro" id="IPR025705">
    <property type="entry name" value="Beta_hexosaminidase_sua/sub"/>
</dbReference>
<comment type="similarity">
    <text evidence="2">Belongs to the glycosyl hydrolase 20 family.</text>
</comment>
<dbReference type="EC" id="3.2.1.52" evidence="3"/>
<evidence type="ECO:0000313" key="11">
    <source>
        <dbReference type="Proteomes" id="UP000579605"/>
    </source>
</evidence>
<dbReference type="Pfam" id="PF02838">
    <property type="entry name" value="Glyco_hydro_20b"/>
    <property type="match status" value="1"/>
</dbReference>
<dbReference type="Pfam" id="PF00728">
    <property type="entry name" value="Glyco_hydro_20"/>
    <property type="match status" value="1"/>
</dbReference>
<dbReference type="EMBL" id="JACBZH010000001">
    <property type="protein sequence ID" value="NYH90811.1"/>
    <property type="molecule type" value="Genomic_DNA"/>
</dbReference>
<evidence type="ECO:0000259" key="8">
    <source>
        <dbReference type="Pfam" id="PF00728"/>
    </source>
</evidence>
<dbReference type="PRINTS" id="PR00738">
    <property type="entry name" value="GLHYDRLASE20"/>
</dbReference>
<organism evidence="10 11">
    <name type="scientific">Actinopolymorpha rutila</name>
    <dbReference type="NCBI Taxonomy" id="446787"/>
    <lineage>
        <taxon>Bacteria</taxon>
        <taxon>Bacillati</taxon>
        <taxon>Actinomycetota</taxon>
        <taxon>Actinomycetes</taxon>
        <taxon>Propionibacteriales</taxon>
        <taxon>Actinopolymorphaceae</taxon>
        <taxon>Actinopolymorpha</taxon>
    </lineage>
</organism>
<proteinExistence type="inferred from homology"/>
<keyword evidence="4 10" id="KW-0378">Hydrolase</keyword>
<gene>
    <name evidence="10" type="ORF">F4554_003449</name>
</gene>
<dbReference type="Gene3D" id="3.30.379.10">
    <property type="entry name" value="Chitobiase/beta-hexosaminidase domain 2-like"/>
    <property type="match status" value="1"/>
</dbReference>
<keyword evidence="11" id="KW-1185">Reference proteome</keyword>
<evidence type="ECO:0000256" key="6">
    <source>
        <dbReference type="PIRSR" id="PIRSR625705-1"/>
    </source>
</evidence>
<dbReference type="PANTHER" id="PTHR22600">
    <property type="entry name" value="BETA-HEXOSAMINIDASE"/>
    <property type="match status" value="1"/>
</dbReference>
<comment type="caution">
    <text evidence="10">The sequence shown here is derived from an EMBL/GenBank/DDBJ whole genome shotgun (WGS) entry which is preliminary data.</text>
</comment>
<name>A0A852ZCH1_9ACTN</name>
<evidence type="ECO:0000259" key="9">
    <source>
        <dbReference type="Pfam" id="PF02838"/>
    </source>
</evidence>
<dbReference type="InterPro" id="IPR015883">
    <property type="entry name" value="Glyco_hydro_20_cat"/>
</dbReference>
<evidence type="ECO:0000256" key="4">
    <source>
        <dbReference type="ARBA" id="ARBA00022801"/>
    </source>
</evidence>
<dbReference type="InterPro" id="IPR017853">
    <property type="entry name" value="GH"/>
</dbReference>
<dbReference type="Gene3D" id="3.20.20.80">
    <property type="entry name" value="Glycosidases"/>
    <property type="match status" value="1"/>
</dbReference>
<dbReference type="RefSeq" id="WP_179788441.1">
    <property type="nucleotide sequence ID" value="NZ_BAAARR010000016.1"/>
</dbReference>
<dbReference type="PANTHER" id="PTHR22600:SF57">
    <property type="entry name" value="BETA-N-ACETYLHEXOSAMINIDASE"/>
    <property type="match status" value="1"/>
</dbReference>
<evidence type="ECO:0000256" key="3">
    <source>
        <dbReference type="ARBA" id="ARBA00012663"/>
    </source>
</evidence>
<dbReference type="InterPro" id="IPR029018">
    <property type="entry name" value="Hex-like_dom2"/>
</dbReference>
<dbReference type="InterPro" id="IPR015882">
    <property type="entry name" value="HEX_bac_N"/>
</dbReference>
<feature type="domain" description="Glycoside hydrolase family 20 catalytic" evidence="8">
    <location>
        <begin position="126"/>
        <end position="466"/>
    </location>
</feature>
<dbReference type="SUPFAM" id="SSF51445">
    <property type="entry name" value="(Trans)glycosidases"/>
    <property type="match status" value="1"/>
</dbReference>
<protein>
    <recommendedName>
        <fullName evidence="3">beta-N-acetylhexosaminidase</fullName>
        <ecNumber evidence="3">3.2.1.52</ecNumber>
    </recommendedName>
</protein>
<keyword evidence="5 10" id="KW-0326">Glycosidase</keyword>
<feature type="domain" description="Beta-hexosaminidase bacterial type N-terminal" evidence="9">
    <location>
        <begin position="2"/>
        <end position="122"/>
    </location>
</feature>
<dbReference type="GO" id="GO:0016020">
    <property type="term" value="C:membrane"/>
    <property type="evidence" value="ECO:0007669"/>
    <property type="project" value="TreeGrafter"/>
</dbReference>
<dbReference type="Proteomes" id="UP000579605">
    <property type="component" value="Unassembled WGS sequence"/>
</dbReference>
<feature type="active site" description="Proton donor" evidence="6">
    <location>
        <position position="297"/>
    </location>
</feature>
<evidence type="ECO:0000313" key="10">
    <source>
        <dbReference type="EMBL" id="NYH90811.1"/>
    </source>
</evidence>
<evidence type="ECO:0000256" key="7">
    <source>
        <dbReference type="SAM" id="MobiDB-lite"/>
    </source>
</evidence>
<accession>A0A852ZCH1</accession>
<comment type="catalytic activity">
    <reaction evidence="1">
        <text>Hydrolysis of terminal non-reducing N-acetyl-D-hexosamine residues in N-acetyl-beta-D-hexosaminides.</text>
        <dbReference type="EC" id="3.2.1.52"/>
    </reaction>
</comment>
<dbReference type="AlphaFoldDB" id="A0A852ZCH1"/>